<dbReference type="EMBL" id="CP001097">
    <property type="protein sequence ID" value="ACD89352.1"/>
    <property type="molecule type" value="Genomic_DNA"/>
</dbReference>
<dbReference type="KEGG" id="cli:Clim_0257"/>
<proteinExistence type="predicted"/>
<keyword evidence="1" id="KW-1133">Transmembrane helix</keyword>
<reference evidence="2 3" key="1">
    <citation type="submission" date="2008-05" db="EMBL/GenBank/DDBJ databases">
        <title>Complete sequence of Chlorobium limicola DSM 245.</title>
        <authorList>
            <consortium name="US DOE Joint Genome Institute"/>
            <person name="Lucas S."/>
            <person name="Copeland A."/>
            <person name="Lapidus A."/>
            <person name="Glavina del Rio T."/>
            <person name="Dalin E."/>
            <person name="Tice H."/>
            <person name="Bruce D."/>
            <person name="Goodwin L."/>
            <person name="Pitluck S."/>
            <person name="Schmutz J."/>
            <person name="Larimer F."/>
            <person name="Land M."/>
            <person name="Hauser L."/>
            <person name="Kyrpides N."/>
            <person name="Ovchinnikova G."/>
            <person name="Zhao F."/>
            <person name="Li T."/>
            <person name="Liu Z."/>
            <person name="Overmann J."/>
            <person name="Bryant D.A."/>
            <person name="Richardson P."/>
        </authorList>
    </citation>
    <scope>NUCLEOTIDE SEQUENCE [LARGE SCALE GENOMIC DNA]</scope>
    <source>
        <strain evidence="3">DSM 245 / NBRC 103803 / 6330</strain>
    </source>
</reference>
<organism evidence="2 3">
    <name type="scientific">Chlorobium limicola (strain DSM 245 / NBRC 103803 / 6330)</name>
    <dbReference type="NCBI Taxonomy" id="290315"/>
    <lineage>
        <taxon>Bacteria</taxon>
        <taxon>Pseudomonadati</taxon>
        <taxon>Chlorobiota</taxon>
        <taxon>Chlorobiia</taxon>
        <taxon>Chlorobiales</taxon>
        <taxon>Chlorobiaceae</taxon>
        <taxon>Chlorobium/Pelodictyon group</taxon>
        <taxon>Chlorobium</taxon>
    </lineage>
</organism>
<dbReference type="HOGENOM" id="CLU_1755581_0_0_10"/>
<protein>
    <submittedName>
        <fullName evidence="2">Uncharacterized protein</fullName>
    </submittedName>
</protein>
<gene>
    <name evidence="2" type="ordered locus">Clim_0257</name>
</gene>
<keyword evidence="1" id="KW-0812">Transmembrane</keyword>
<evidence type="ECO:0000313" key="3">
    <source>
        <dbReference type="Proteomes" id="UP000008841"/>
    </source>
</evidence>
<sequence>MKEIRKFPDSNETLVWKARSVFRPLPTGDLPVALLFWDFPLVFALPCIVLSLFDFFFRSHLSGFETQLFRHFRNDLILVFGIPFFPTPSRKQTLPAVMDKRLIFQKMPTGCASDIADNEPLQLSDKIGYPSAHNPGEQSFFNQDKQQS</sequence>
<name>B3EEW9_CHLL2</name>
<accession>B3EEW9</accession>
<evidence type="ECO:0000256" key="1">
    <source>
        <dbReference type="SAM" id="Phobius"/>
    </source>
</evidence>
<keyword evidence="1" id="KW-0472">Membrane</keyword>
<feature type="transmembrane region" description="Helical" evidence="1">
    <location>
        <begin position="34"/>
        <end position="57"/>
    </location>
</feature>
<dbReference type="AlphaFoldDB" id="B3EEW9"/>
<dbReference type="Proteomes" id="UP000008841">
    <property type="component" value="Chromosome"/>
</dbReference>
<evidence type="ECO:0000313" key="2">
    <source>
        <dbReference type="EMBL" id="ACD89352.1"/>
    </source>
</evidence>